<evidence type="ECO:0000313" key="3">
    <source>
        <dbReference type="Proteomes" id="UP000681340"/>
    </source>
</evidence>
<protein>
    <recommendedName>
        <fullName evidence="1">VWFA domain-containing protein</fullName>
    </recommendedName>
</protein>
<reference evidence="2" key="1">
    <citation type="submission" date="2021-03" db="EMBL/GenBank/DDBJ databases">
        <title>Whole genome shotgun sequence of Actinoplanes auranticolor NBRC 12245.</title>
        <authorList>
            <person name="Komaki H."/>
            <person name="Tamura T."/>
        </authorList>
    </citation>
    <scope>NUCLEOTIDE SEQUENCE</scope>
    <source>
        <strain evidence="2">NBRC 12245</strain>
    </source>
</reference>
<keyword evidence="3" id="KW-1185">Reference proteome</keyword>
<sequence>MVTTQQPTAPFEGARSARIRTYLIYIVLDTSESMRTPARGAAPQDAPLQHFVNLIPRMLRDLADSPVINSIASVSVLAFNDRPEVLRPMTSLVQAVAIGKPRLGYGTDYASVLKFMVEQHPKDVRAVNLGRAREGLTVDVARPWVFFITDGRPYARSANQETAEWMVHRDRLVNLPIGARIAAIGLPGADRDTLWELATGDDNGSRNAFISDRRTTPRELSGSVVDAIQQSIGMSTSAGMLTIESPVGMRRIDRPRRARD</sequence>
<feature type="domain" description="VWFA" evidence="1">
    <location>
        <begin position="23"/>
        <end position="228"/>
    </location>
</feature>
<dbReference type="InterPro" id="IPR036465">
    <property type="entry name" value="vWFA_dom_sf"/>
</dbReference>
<name>A0A919VJX0_9ACTN</name>
<accession>A0A919VJX0</accession>
<dbReference type="SMART" id="SM00327">
    <property type="entry name" value="VWA"/>
    <property type="match status" value="1"/>
</dbReference>
<evidence type="ECO:0000259" key="1">
    <source>
        <dbReference type="PROSITE" id="PS50234"/>
    </source>
</evidence>
<dbReference type="InterPro" id="IPR002035">
    <property type="entry name" value="VWF_A"/>
</dbReference>
<proteinExistence type="predicted"/>
<comment type="caution">
    <text evidence="2">The sequence shown here is derived from an EMBL/GenBank/DDBJ whole genome shotgun (WGS) entry which is preliminary data.</text>
</comment>
<dbReference type="Gene3D" id="3.40.50.410">
    <property type="entry name" value="von Willebrand factor, type A domain"/>
    <property type="match status" value="1"/>
</dbReference>
<dbReference type="PROSITE" id="PS50234">
    <property type="entry name" value="VWFA"/>
    <property type="match status" value="1"/>
</dbReference>
<dbReference type="Pfam" id="PF00092">
    <property type="entry name" value="VWA"/>
    <property type="match status" value="1"/>
</dbReference>
<evidence type="ECO:0000313" key="2">
    <source>
        <dbReference type="EMBL" id="GIM65910.1"/>
    </source>
</evidence>
<dbReference type="EMBL" id="BOQL01000018">
    <property type="protein sequence ID" value="GIM65910.1"/>
    <property type="molecule type" value="Genomic_DNA"/>
</dbReference>
<dbReference type="SUPFAM" id="SSF53300">
    <property type="entry name" value="vWA-like"/>
    <property type="match status" value="1"/>
</dbReference>
<organism evidence="2 3">
    <name type="scientific">Actinoplanes auranticolor</name>
    <dbReference type="NCBI Taxonomy" id="47988"/>
    <lineage>
        <taxon>Bacteria</taxon>
        <taxon>Bacillati</taxon>
        <taxon>Actinomycetota</taxon>
        <taxon>Actinomycetes</taxon>
        <taxon>Micromonosporales</taxon>
        <taxon>Micromonosporaceae</taxon>
        <taxon>Actinoplanes</taxon>
    </lineage>
</organism>
<dbReference type="Proteomes" id="UP000681340">
    <property type="component" value="Unassembled WGS sequence"/>
</dbReference>
<dbReference type="AlphaFoldDB" id="A0A919VJX0"/>
<gene>
    <name evidence="2" type="ORF">Aau02nite_20620</name>
</gene>